<dbReference type="Gene3D" id="3.10.20.30">
    <property type="match status" value="1"/>
</dbReference>
<keyword evidence="3" id="KW-0479">Metal-binding</keyword>
<dbReference type="PANTHER" id="PTHR23426">
    <property type="entry name" value="FERREDOXIN/ADRENODOXIN"/>
    <property type="match status" value="1"/>
</dbReference>
<evidence type="ECO:0000256" key="4">
    <source>
        <dbReference type="ARBA" id="ARBA00023004"/>
    </source>
</evidence>
<comment type="cofactor">
    <cofactor evidence="6">
        <name>[2Fe-2S] cluster</name>
        <dbReference type="ChEBI" id="CHEBI:190135"/>
    </cofactor>
</comment>
<dbReference type="GO" id="GO:0140647">
    <property type="term" value="P:P450-containing electron transport chain"/>
    <property type="evidence" value="ECO:0007669"/>
    <property type="project" value="InterPro"/>
</dbReference>
<evidence type="ECO:0000256" key="1">
    <source>
        <dbReference type="ARBA" id="ARBA00010914"/>
    </source>
</evidence>
<dbReference type="GO" id="GO:0009055">
    <property type="term" value="F:electron transfer activity"/>
    <property type="evidence" value="ECO:0007669"/>
    <property type="project" value="TreeGrafter"/>
</dbReference>
<dbReference type="Pfam" id="PF00111">
    <property type="entry name" value="Fer2"/>
    <property type="match status" value="1"/>
</dbReference>
<dbReference type="InterPro" id="IPR036010">
    <property type="entry name" value="2Fe-2S_ferredoxin-like_sf"/>
</dbReference>
<dbReference type="InterPro" id="IPR001055">
    <property type="entry name" value="Adrenodoxin-like"/>
</dbReference>
<sequence length="89" mass="10101">MEAAKFESHVPIPEIPADCGGNCMCCTCHVYVDEQWIDKVPKPNNLSIEEEQLEYEKGYKPGVSRLSCQIKLTKELDGLILHLRPDELL</sequence>
<protein>
    <recommendedName>
        <fullName evidence="7">2Fe-2S ferredoxin-type domain-containing protein</fullName>
    </recommendedName>
</protein>
<dbReference type="GO" id="GO:0046872">
    <property type="term" value="F:metal ion binding"/>
    <property type="evidence" value="ECO:0007669"/>
    <property type="project" value="UniProtKB-KW"/>
</dbReference>
<comment type="similarity">
    <text evidence="1">Belongs to the adrenodoxin/putidaredoxin family.</text>
</comment>
<dbReference type="GO" id="GO:0051537">
    <property type="term" value="F:2 iron, 2 sulfur cluster binding"/>
    <property type="evidence" value="ECO:0007669"/>
    <property type="project" value="UniProtKB-KW"/>
</dbReference>
<accession>A0A381YAR6</accession>
<evidence type="ECO:0000259" key="7">
    <source>
        <dbReference type="Pfam" id="PF00111"/>
    </source>
</evidence>
<evidence type="ECO:0000256" key="3">
    <source>
        <dbReference type="ARBA" id="ARBA00022723"/>
    </source>
</evidence>
<evidence type="ECO:0000256" key="5">
    <source>
        <dbReference type="ARBA" id="ARBA00023014"/>
    </source>
</evidence>
<dbReference type="PANTHER" id="PTHR23426:SF65">
    <property type="entry name" value="FERREDOXIN-2, MITOCHONDRIAL"/>
    <property type="match status" value="1"/>
</dbReference>
<dbReference type="InterPro" id="IPR012675">
    <property type="entry name" value="Beta-grasp_dom_sf"/>
</dbReference>
<evidence type="ECO:0000256" key="2">
    <source>
        <dbReference type="ARBA" id="ARBA00022714"/>
    </source>
</evidence>
<reference evidence="8" key="1">
    <citation type="submission" date="2018-05" db="EMBL/GenBank/DDBJ databases">
        <authorList>
            <person name="Lanie J.A."/>
            <person name="Ng W.-L."/>
            <person name="Kazmierczak K.M."/>
            <person name="Andrzejewski T.M."/>
            <person name="Davidsen T.M."/>
            <person name="Wayne K.J."/>
            <person name="Tettelin H."/>
            <person name="Glass J.I."/>
            <person name="Rusch D."/>
            <person name="Podicherti R."/>
            <person name="Tsui H.-C.T."/>
            <person name="Winkler M.E."/>
        </authorList>
    </citation>
    <scope>NUCLEOTIDE SEQUENCE</scope>
</reference>
<name>A0A381YAR6_9ZZZZ</name>
<dbReference type="AlphaFoldDB" id="A0A381YAR6"/>
<keyword evidence="5" id="KW-0411">Iron-sulfur</keyword>
<organism evidence="8">
    <name type="scientific">marine metagenome</name>
    <dbReference type="NCBI Taxonomy" id="408172"/>
    <lineage>
        <taxon>unclassified sequences</taxon>
        <taxon>metagenomes</taxon>
        <taxon>ecological metagenomes</taxon>
    </lineage>
</organism>
<dbReference type="EMBL" id="UINC01017777">
    <property type="protein sequence ID" value="SVA74084.1"/>
    <property type="molecule type" value="Genomic_DNA"/>
</dbReference>
<keyword evidence="4" id="KW-0408">Iron</keyword>
<evidence type="ECO:0000256" key="6">
    <source>
        <dbReference type="ARBA" id="ARBA00034078"/>
    </source>
</evidence>
<gene>
    <name evidence="8" type="ORF">METZ01_LOCUS126938</name>
</gene>
<feature type="domain" description="2Fe-2S ferredoxin-type" evidence="7">
    <location>
        <begin position="14"/>
        <end position="72"/>
    </location>
</feature>
<keyword evidence="2" id="KW-0001">2Fe-2S</keyword>
<evidence type="ECO:0000313" key="8">
    <source>
        <dbReference type="EMBL" id="SVA74084.1"/>
    </source>
</evidence>
<dbReference type="InterPro" id="IPR001041">
    <property type="entry name" value="2Fe-2S_ferredoxin-type"/>
</dbReference>
<dbReference type="SUPFAM" id="SSF54292">
    <property type="entry name" value="2Fe-2S ferredoxin-like"/>
    <property type="match status" value="1"/>
</dbReference>
<proteinExistence type="inferred from homology"/>